<protein>
    <submittedName>
        <fullName evidence="16">Kinesin-like protein KIF13B isoform X1</fullName>
    </submittedName>
</protein>
<dbReference type="InterPro" id="IPR022140">
    <property type="entry name" value="Kinesin-like_KIF1-typ"/>
</dbReference>
<reference evidence="16" key="1">
    <citation type="submission" date="2025-08" db="UniProtKB">
        <authorList>
            <consortium name="RefSeq"/>
        </authorList>
    </citation>
    <scope>IDENTIFICATION</scope>
    <source>
        <strain evidence="16">Airmid</strain>
    </source>
</reference>
<dbReference type="Gene3D" id="2.30.30.190">
    <property type="entry name" value="CAP Gly-rich-like domain"/>
    <property type="match status" value="1"/>
</dbReference>
<evidence type="ECO:0000256" key="10">
    <source>
        <dbReference type="SAM" id="Coils"/>
    </source>
</evidence>
<keyword evidence="7 9" id="KW-0505">Motor protein</keyword>
<dbReference type="KEGG" id="dpte:113791491"/>
<dbReference type="RefSeq" id="XP_027197077.1">
    <property type="nucleotide sequence ID" value="XM_027341276.1"/>
</dbReference>
<dbReference type="Pfam" id="PF01302">
    <property type="entry name" value="CAP_GLY"/>
    <property type="match status" value="1"/>
</dbReference>
<dbReference type="CDD" id="cd22706">
    <property type="entry name" value="FHA_KIF13"/>
    <property type="match status" value="1"/>
</dbReference>
<dbReference type="PROSITE" id="PS50067">
    <property type="entry name" value="KINESIN_MOTOR_2"/>
    <property type="match status" value="1"/>
</dbReference>
<organism evidence="15 16">
    <name type="scientific">Dermatophagoides pteronyssinus</name>
    <name type="common">European house dust mite</name>
    <dbReference type="NCBI Taxonomy" id="6956"/>
    <lineage>
        <taxon>Eukaryota</taxon>
        <taxon>Metazoa</taxon>
        <taxon>Ecdysozoa</taxon>
        <taxon>Arthropoda</taxon>
        <taxon>Chelicerata</taxon>
        <taxon>Arachnida</taxon>
        <taxon>Acari</taxon>
        <taxon>Acariformes</taxon>
        <taxon>Sarcoptiformes</taxon>
        <taxon>Astigmata</taxon>
        <taxon>Psoroptidia</taxon>
        <taxon>Analgoidea</taxon>
        <taxon>Pyroglyphidae</taxon>
        <taxon>Dermatophagoidinae</taxon>
        <taxon>Dermatophagoides</taxon>
    </lineage>
</organism>
<feature type="binding site" evidence="9">
    <location>
        <begin position="156"/>
        <end position="163"/>
    </location>
    <ligand>
        <name>ATP</name>
        <dbReference type="ChEBI" id="CHEBI:30616"/>
    </ligand>
</feature>
<evidence type="ECO:0000259" key="13">
    <source>
        <dbReference type="PROSITE" id="PS50067"/>
    </source>
</evidence>
<dbReference type="FunFam" id="3.40.850.10:FF:000021">
    <property type="entry name" value="kinesin-like protein KIF16B isoform X1"/>
    <property type="match status" value="1"/>
</dbReference>
<evidence type="ECO:0000313" key="16">
    <source>
        <dbReference type="RefSeq" id="XP_027197077.1"/>
    </source>
</evidence>
<evidence type="ECO:0000256" key="2">
    <source>
        <dbReference type="ARBA" id="ARBA00022490"/>
    </source>
</evidence>
<evidence type="ECO:0000256" key="8">
    <source>
        <dbReference type="ARBA" id="ARBA00023212"/>
    </source>
</evidence>
<feature type="compositionally biased region" description="Polar residues" evidence="11">
    <location>
        <begin position="1507"/>
        <end position="1521"/>
    </location>
</feature>
<feature type="domain" description="FHA" evidence="12">
    <location>
        <begin position="525"/>
        <end position="578"/>
    </location>
</feature>
<dbReference type="InParanoid" id="A0A6P6XUI6"/>
<feature type="compositionally biased region" description="Low complexity" evidence="11">
    <location>
        <begin position="1715"/>
        <end position="1731"/>
    </location>
</feature>
<dbReference type="CDD" id="cd01365">
    <property type="entry name" value="KISc_KIF1A_KIF1B"/>
    <property type="match status" value="1"/>
</dbReference>
<accession>A0A6P6XUI6</accession>
<feature type="compositionally biased region" description="Low complexity" evidence="11">
    <location>
        <begin position="89"/>
        <end position="100"/>
    </location>
</feature>
<dbReference type="Gene3D" id="2.60.200.20">
    <property type="match status" value="1"/>
</dbReference>
<feature type="coiled-coil region" evidence="10">
    <location>
        <begin position="424"/>
        <end position="464"/>
    </location>
</feature>
<feature type="compositionally biased region" description="Low complexity" evidence="11">
    <location>
        <begin position="1687"/>
        <end position="1701"/>
    </location>
</feature>
<gene>
    <name evidence="16" type="primary">LOC113791491</name>
</gene>
<keyword evidence="3" id="KW-0493">Microtubule</keyword>
<evidence type="ECO:0000256" key="5">
    <source>
        <dbReference type="ARBA" id="ARBA00022840"/>
    </source>
</evidence>
<feature type="region of interest" description="Disordered" evidence="11">
    <location>
        <begin position="1507"/>
        <end position="1539"/>
    </location>
</feature>
<keyword evidence="5 9" id="KW-0067">ATP-binding</keyword>
<evidence type="ECO:0000313" key="15">
    <source>
        <dbReference type="Proteomes" id="UP000515146"/>
    </source>
</evidence>
<dbReference type="GO" id="GO:0005874">
    <property type="term" value="C:microtubule"/>
    <property type="evidence" value="ECO:0007669"/>
    <property type="project" value="UniProtKB-KW"/>
</dbReference>
<dbReference type="SUPFAM" id="SSF52540">
    <property type="entry name" value="P-loop containing nucleoside triphosphate hydrolases"/>
    <property type="match status" value="1"/>
</dbReference>
<feature type="domain" description="CAP-Gly" evidence="14">
    <location>
        <begin position="1773"/>
        <end position="1815"/>
    </location>
</feature>
<dbReference type="InterPro" id="IPR008984">
    <property type="entry name" value="SMAD_FHA_dom_sf"/>
</dbReference>
<dbReference type="OrthoDB" id="3176171at2759"/>
<keyword evidence="15" id="KW-1185">Reference proteome</keyword>
<dbReference type="InterPro" id="IPR027417">
    <property type="entry name" value="P-loop_NTPase"/>
</dbReference>
<dbReference type="InterPro" id="IPR019821">
    <property type="entry name" value="Kinesin_motor_CS"/>
</dbReference>
<dbReference type="Gene3D" id="6.10.250.2520">
    <property type="match status" value="1"/>
</dbReference>
<dbReference type="InterPro" id="IPR001752">
    <property type="entry name" value="Kinesin_motor_dom"/>
</dbReference>
<dbReference type="GO" id="GO:0005524">
    <property type="term" value="F:ATP binding"/>
    <property type="evidence" value="ECO:0007669"/>
    <property type="project" value="UniProtKB-UniRule"/>
</dbReference>
<dbReference type="Gene3D" id="3.40.850.10">
    <property type="entry name" value="Kinesin motor domain"/>
    <property type="match status" value="1"/>
</dbReference>
<dbReference type="GO" id="GO:0003777">
    <property type="term" value="F:microtubule motor activity"/>
    <property type="evidence" value="ECO:0007669"/>
    <property type="project" value="InterPro"/>
</dbReference>
<dbReference type="Pfam" id="PF12423">
    <property type="entry name" value="KIF1B"/>
    <property type="match status" value="1"/>
</dbReference>
<dbReference type="SUPFAM" id="SSF49879">
    <property type="entry name" value="SMAD/FHA domain"/>
    <property type="match status" value="1"/>
</dbReference>
<dbReference type="Proteomes" id="UP000515146">
    <property type="component" value="Unplaced"/>
</dbReference>
<dbReference type="InterPro" id="IPR036859">
    <property type="entry name" value="CAP-Gly_dom_sf"/>
</dbReference>
<evidence type="ECO:0000256" key="7">
    <source>
        <dbReference type="ARBA" id="ARBA00023175"/>
    </source>
</evidence>
<comment type="similarity">
    <text evidence="9">Belongs to the TRAFAC class myosin-kinesin ATPase superfamily. Kinesin family.</text>
</comment>
<keyword evidence="6 10" id="KW-0175">Coiled coil</keyword>
<dbReference type="PROSITE" id="PS00411">
    <property type="entry name" value="KINESIN_MOTOR_1"/>
    <property type="match status" value="1"/>
</dbReference>
<feature type="domain" description="Kinesin motor" evidence="13">
    <location>
        <begin position="25"/>
        <end position="409"/>
    </location>
</feature>
<dbReference type="InterPro" id="IPR032405">
    <property type="entry name" value="Kinesin_assoc"/>
</dbReference>
<dbReference type="InterPro" id="IPR000938">
    <property type="entry name" value="CAP-Gly_domain"/>
</dbReference>
<dbReference type="GO" id="GO:0008017">
    <property type="term" value="F:microtubule binding"/>
    <property type="evidence" value="ECO:0007669"/>
    <property type="project" value="InterPro"/>
</dbReference>
<dbReference type="InterPro" id="IPR022164">
    <property type="entry name" value="Kinesin-like"/>
</dbReference>
<evidence type="ECO:0000256" key="11">
    <source>
        <dbReference type="SAM" id="MobiDB-lite"/>
    </source>
</evidence>
<dbReference type="SUPFAM" id="SSF74924">
    <property type="entry name" value="Cap-Gly domain"/>
    <property type="match status" value="1"/>
</dbReference>
<dbReference type="PANTHER" id="PTHR47117">
    <property type="entry name" value="STAR-RELATED LIPID TRANSFER PROTEIN 9"/>
    <property type="match status" value="1"/>
</dbReference>
<dbReference type="PROSITE" id="PS00845">
    <property type="entry name" value="CAP_GLY_1"/>
    <property type="match status" value="1"/>
</dbReference>
<evidence type="ECO:0000259" key="12">
    <source>
        <dbReference type="PROSITE" id="PS50006"/>
    </source>
</evidence>
<dbReference type="SMART" id="SM00129">
    <property type="entry name" value="KISc"/>
    <property type="match status" value="1"/>
</dbReference>
<dbReference type="SMART" id="SM01052">
    <property type="entry name" value="CAP_GLY"/>
    <property type="match status" value="1"/>
</dbReference>
<dbReference type="PRINTS" id="PR00380">
    <property type="entry name" value="KINESINHEAVY"/>
</dbReference>
<evidence type="ECO:0000259" key="14">
    <source>
        <dbReference type="PROSITE" id="PS50245"/>
    </source>
</evidence>
<sequence>MANELSSTNTMMNIAHQHSNSTTDKVKVAVRIRPFSRREIELETKCVVEVKGDQTILHYSAPPSQQLTTTITTPVVSSVVAKGTQSGSPQPQQQQQQPQQNSTLRPPKIFTFDHCFWSFNKSDPHYASQEDVFQNLGHSILDSAFQGYNACIFAYGQTGSGKSYTMMGSSLEKGLIPRLCDSIFERIQNLTKEDSNSNFKLEVSYMEIYNEKVHDLLDPVGSRHSLKVREHNILGPYVDGLSTLAVSSFDEINSLMAEGNKSRTVASTNMNSESSRSHAVFTLTLTCSIYDPVANVVGERVSKMSLVDLAGSERAIKTGAVGERLKEGSNINKSLTTLGLVISKLADQASGRNRKEQFVPYRDSVLTWLLKDNLGGNSKTIMISTISPAADSYEETLSTLRYADRAKRIVNHAIINEDPNNRIIRELRQEVEQLREQLIHATVNTDLQERLAESEKLIREMEQTWEDKLRRTEKIHQERQQALEKMGISVQSSGIAVEKDRYYLVNLNADPSMNALLVYYLKEKTLIGRPDAPVEQDIQLSGVGIRPEHAVIEIDKSRNQLWMESINDSRTFVNGVRVNERVRLRNGDRILWGNNHFFSLNCPATSDQSSSSSMNTSKIENKYFDYNYARDEMLTCNDPDLKAMFAMQNDPRQLSLMSKSGGGSVGNSFSGSSPFLSNSSMTKSNSSYGVMSNSSLNLTPNQMHHSQRLLEKLALEREENFRIYLSKLKEEIAKANTLAYEANLIAEEMQKNTEFKVTLQIPPANLNPSRLKRGVFVSEPAILVKRKNFPSQIWSMEKFDSNLIEMREHYNEWKERQNSKLKTQTSIDSNKSFVNNCNDSSPSSPTCIQPRNDPFYESQERHLLIGVANIFLQVLMQDVQLDYQVPIISQQGEMVGRLHIEFGRIEGNFGERIADAAFSDDDSASNDIESVDNNNMNNSVIIVDSEKPETIGPNQIKVRLQIKSASGLPSELSNFVFCQYTVCGLTDMIVLTPSDTTDFHRLDFNSSSQQQQQISFDHEREFIITLTEEFRELCTDGALSIEVWGHRISANPILIKNESEEQIFKISRTLMDRWLELKRKLELWIEIHELNDQGTYTPVEIQHQPEFLTGGIYQLRQGQQRRILVRIENVPNSGTLPLIFHSIRFIQVGCVCVRSKVQKPLDSYQEGDLTVLNEKWSAILQKRQAYLQDQINKLMNKNTNKTQEDIEREHRLMNQWVTLVEERKVAKCPTPGSEIPGAPDDSWEPPVGMENHIPVIFLDLNTDEMNFSDSKNDVAGANSILPKEYNGTPFLNLNIVSNQANMDGVQAVASWDSSVHESSYLNRITSPNERIFLIVKVCIAITHPANMNLILRKRIAINVYKKQGLVSSTKNIFKRISRADLAPVATGITYEIVSSIPKASEDIEDRESLALLAASDVDLTACDGESYIERYTKSVSALESILTLDRLRQEVAVRERIAKKAKRALQLLYPTDNNNFYNNSENSELRKTLSVPNMAQFVGQYRQHPTTPYQTNNLAINGNNYRKSDDDYDRPSEEERADSSFDLSYLTTAAGRLRQKASSLFGSMTGLNQIYVTDIDIGEPEQQNKSIKLELYPSQLNTFNQNKPLRKSMVTVVEEQPISVDKSKHHQTVVDPNDEEDGQCFIVFDRSTVKDKFSKKTRPETLNIVIQNVDDDDDDDDIRSYTDTSTYYNLSSSESNSQISNARINSTGTPISNESVSIPSSLSMQSSSNGSGDEDDEFKKTNYPKINLPEWMQIGESVRVCPDSKLGTIGYIGQTEFAPGIWIGIILDTPIGKNDGSVNGVHYFQCKPNFGIFVKPEKLRLDTKGKHMRSILNEKMNGRR</sequence>
<dbReference type="SMART" id="SM00240">
    <property type="entry name" value="FHA"/>
    <property type="match status" value="1"/>
</dbReference>
<dbReference type="Pfam" id="PF16183">
    <property type="entry name" value="Kinesin_assoc"/>
    <property type="match status" value="1"/>
</dbReference>
<dbReference type="InterPro" id="IPR000253">
    <property type="entry name" value="FHA_dom"/>
</dbReference>
<dbReference type="FunFam" id="2.30.30.190:FF:000014">
    <property type="entry name" value="Uncharacterized protein, isoform E"/>
    <property type="match status" value="1"/>
</dbReference>
<evidence type="ECO:0000256" key="6">
    <source>
        <dbReference type="ARBA" id="ARBA00023054"/>
    </source>
</evidence>
<keyword evidence="2" id="KW-0963">Cytoplasm</keyword>
<evidence type="ECO:0000256" key="1">
    <source>
        <dbReference type="ARBA" id="ARBA00004245"/>
    </source>
</evidence>
<proteinExistence type="inferred from homology"/>
<comment type="subcellular location">
    <subcellularLocation>
        <location evidence="1">Cytoplasm</location>
        <location evidence="1">Cytoskeleton</location>
    </subcellularLocation>
</comment>
<evidence type="ECO:0000256" key="4">
    <source>
        <dbReference type="ARBA" id="ARBA00022741"/>
    </source>
</evidence>
<dbReference type="InterPro" id="IPR036961">
    <property type="entry name" value="Kinesin_motor_dom_sf"/>
</dbReference>
<feature type="region of interest" description="Disordered" evidence="11">
    <location>
        <begin position="1687"/>
        <end position="1741"/>
    </location>
</feature>
<feature type="compositionally biased region" description="Basic and acidic residues" evidence="11">
    <location>
        <begin position="1522"/>
        <end position="1539"/>
    </location>
</feature>
<dbReference type="Pfam" id="PF00225">
    <property type="entry name" value="Kinesin"/>
    <property type="match status" value="1"/>
</dbReference>
<dbReference type="OMA" id="GQENHNL"/>
<dbReference type="FunCoup" id="A0A6P6XUI6">
    <property type="interactions" value="313"/>
</dbReference>
<dbReference type="Pfam" id="PF00498">
    <property type="entry name" value="FHA"/>
    <property type="match status" value="1"/>
</dbReference>
<dbReference type="Pfam" id="PF12473">
    <property type="entry name" value="DUF3694"/>
    <property type="match status" value="2"/>
</dbReference>
<feature type="compositionally biased region" description="Polar residues" evidence="11">
    <location>
        <begin position="1702"/>
        <end position="1714"/>
    </location>
</feature>
<keyword evidence="8" id="KW-0206">Cytoskeleton</keyword>
<evidence type="ECO:0000256" key="3">
    <source>
        <dbReference type="ARBA" id="ARBA00022701"/>
    </source>
</evidence>
<keyword evidence="4 9" id="KW-0547">Nucleotide-binding</keyword>
<dbReference type="PROSITE" id="PS50245">
    <property type="entry name" value="CAP_GLY_2"/>
    <property type="match status" value="1"/>
</dbReference>
<dbReference type="PROSITE" id="PS50006">
    <property type="entry name" value="FHA_DOMAIN"/>
    <property type="match status" value="1"/>
</dbReference>
<evidence type="ECO:0000256" key="9">
    <source>
        <dbReference type="PROSITE-ProRule" id="PRU00283"/>
    </source>
</evidence>
<dbReference type="GO" id="GO:0007018">
    <property type="term" value="P:microtubule-based movement"/>
    <property type="evidence" value="ECO:0007669"/>
    <property type="project" value="InterPro"/>
</dbReference>
<name>A0A6P6XUI6_DERPT</name>
<feature type="region of interest" description="Disordered" evidence="11">
    <location>
        <begin position="80"/>
        <end position="104"/>
    </location>
</feature>